<organism evidence="1 2">
    <name type="scientific">Psychrobacillus insolitus</name>
    <dbReference type="NCBI Taxonomy" id="1461"/>
    <lineage>
        <taxon>Bacteria</taxon>
        <taxon>Bacillati</taxon>
        <taxon>Bacillota</taxon>
        <taxon>Bacilli</taxon>
        <taxon>Bacillales</taxon>
        <taxon>Bacillaceae</taxon>
        <taxon>Psychrobacillus</taxon>
    </lineage>
</organism>
<name>A0A2W7N2H8_9BACI</name>
<evidence type="ECO:0000313" key="2">
    <source>
        <dbReference type="Proteomes" id="UP000248646"/>
    </source>
</evidence>
<proteinExistence type="predicted"/>
<dbReference type="EMBL" id="QKZI01000011">
    <property type="protein sequence ID" value="PZX02416.1"/>
    <property type="molecule type" value="Genomic_DNA"/>
</dbReference>
<comment type="caution">
    <text evidence="1">The sequence shown here is derived from an EMBL/GenBank/DDBJ whole genome shotgun (WGS) entry which is preliminary data.</text>
</comment>
<evidence type="ECO:0000313" key="1">
    <source>
        <dbReference type="EMBL" id="PZX02416.1"/>
    </source>
</evidence>
<dbReference type="Proteomes" id="UP000248646">
    <property type="component" value="Unassembled WGS sequence"/>
</dbReference>
<gene>
    <name evidence="1" type="ORF">C7437_1118</name>
</gene>
<keyword evidence="2" id="KW-1185">Reference proteome</keyword>
<protein>
    <submittedName>
        <fullName evidence="1">Uncharacterized protein</fullName>
    </submittedName>
</protein>
<sequence>MPYTTIIEQNAEEVRQILKAEDYILEHHSNVMMNEVENDDFENVSYEQYQQIKKLKIAKDDWDIPIIFTTMVQFLDTFRTLVIFN</sequence>
<reference evidence="1 2" key="1">
    <citation type="submission" date="2018-06" db="EMBL/GenBank/DDBJ databases">
        <title>Genomic Encyclopedia of Type Strains, Phase IV (KMG-IV): sequencing the most valuable type-strain genomes for metagenomic binning, comparative biology and taxonomic classification.</title>
        <authorList>
            <person name="Goeker M."/>
        </authorList>
    </citation>
    <scope>NUCLEOTIDE SEQUENCE [LARGE SCALE GENOMIC DNA]</scope>
    <source>
        <strain evidence="1 2">DSM 5</strain>
    </source>
</reference>
<dbReference type="AlphaFoldDB" id="A0A2W7N2H8"/>
<accession>A0A2W7N2H8</accession>